<evidence type="ECO:0000256" key="5">
    <source>
        <dbReference type="ARBA" id="ARBA00022679"/>
    </source>
</evidence>
<sequence length="420" mass="43720">MVAVQRTVVRRGDTLIVDGVAYDLQRFAHIYVVGTGKGSAVMAQGLEAILGDRISAGAVTVKYEHVAPVERVTLYEAAHPIPDAAGVQGANAAMELVRQAADDDLVFCLLSGGGSALWPAPSGGISLAEKQRMTGLLIDCGARIDEINVIRKHLSAVKGGQLARLAAPARLITLVLSDVVGDRLDAIASGPTVPDPTTFRDCLNILTRYDLLDRLPDSVHAHLQQGLAGSVPETPEAGDPVFELGQTVVVANNRLALRAAREAAEARGYTTLLLSSTLEGEARHVARMHAAIAQEICQSGQPISPPACIISGGETTVTVRGNGKGGRSQEFALAAALHIAGLDATVVLSGGTDGTDGPTDAGGALVDGRTVARAEALGLQPEAFLHRNDAYHFFQALDDLLLTGPTGTNVMDMYVVLVGA</sequence>
<dbReference type="GO" id="GO:0008887">
    <property type="term" value="F:glycerate kinase activity"/>
    <property type="evidence" value="ECO:0007669"/>
    <property type="project" value="UniProtKB-EC"/>
</dbReference>
<dbReference type="SUPFAM" id="SSF82544">
    <property type="entry name" value="GckA/TtuD-like"/>
    <property type="match status" value="1"/>
</dbReference>
<evidence type="ECO:0000256" key="6">
    <source>
        <dbReference type="ARBA" id="ARBA00022741"/>
    </source>
</evidence>
<dbReference type="EMBL" id="CASHTH010003677">
    <property type="protein sequence ID" value="CAI8047775.1"/>
    <property type="molecule type" value="Genomic_DNA"/>
</dbReference>
<evidence type="ECO:0000256" key="3">
    <source>
        <dbReference type="ARBA" id="ARBA00012101"/>
    </source>
</evidence>
<keyword evidence="6" id="KW-0547">Nucleotide-binding</keyword>
<organism evidence="11 12">
    <name type="scientific">Geodia barretti</name>
    <name type="common">Barrett's horny sponge</name>
    <dbReference type="NCBI Taxonomy" id="519541"/>
    <lineage>
        <taxon>Eukaryota</taxon>
        <taxon>Metazoa</taxon>
        <taxon>Porifera</taxon>
        <taxon>Demospongiae</taxon>
        <taxon>Heteroscleromorpha</taxon>
        <taxon>Tetractinellida</taxon>
        <taxon>Astrophorina</taxon>
        <taxon>Geodiidae</taxon>
        <taxon>Geodia</taxon>
    </lineage>
</organism>
<dbReference type="Gene3D" id="3.40.1480.10">
    <property type="entry name" value="MOFRL domain"/>
    <property type="match status" value="1"/>
</dbReference>
<dbReference type="Proteomes" id="UP001174909">
    <property type="component" value="Unassembled WGS sequence"/>
</dbReference>
<dbReference type="InterPro" id="IPR038614">
    <property type="entry name" value="GK_N_sf"/>
</dbReference>
<evidence type="ECO:0000256" key="1">
    <source>
        <dbReference type="ARBA" id="ARBA00000694"/>
    </source>
</evidence>
<protein>
    <recommendedName>
        <fullName evidence="4">Glycerate kinase</fullName>
        <ecNumber evidence="3">2.7.1.31</ecNumber>
    </recommendedName>
</protein>
<keyword evidence="7" id="KW-0418">Kinase</keyword>
<dbReference type="AlphaFoldDB" id="A0AA35TGA7"/>
<keyword evidence="8" id="KW-0067">ATP-binding</keyword>
<feature type="domain" description="MOFRL-associated" evidence="10">
    <location>
        <begin position="3"/>
        <end position="224"/>
    </location>
</feature>
<keyword evidence="5" id="KW-0808">Transferase</keyword>
<evidence type="ECO:0000256" key="8">
    <source>
        <dbReference type="ARBA" id="ARBA00022840"/>
    </source>
</evidence>
<dbReference type="InterPro" id="IPR025286">
    <property type="entry name" value="MOFRL_assoc_dom"/>
</dbReference>
<keyword evidence="12" id="KW-1185">Reference proteome</keyword>
<evidence type="ECO:0000256" key="7">
    <source>
        <dbReference type="ARBA" id="ARBA00022777"/>
    </source>
</evidence>
<dbReference type="Pfam" id="PF13660">
    <property type="entry name" value="DUF4147"/>
    <property type="match status" value="1"/>
</dbReference>
<comment type="catalytic activity">
    <reaction evidence="1">
        <text>(R)-glycerate + ATP = (2R)-3-phosphoglycerate + ADP + H(+)</text>
        <dbReference type="Rhea" id="RHEA:23516"/>
        <dbReference type="ChEBI" id="CHEBI:15378"/>
        <dbReference type="ChEBI" id="CHEBI:16659"/>
        <dbReference type="ChEBI" id="CHEBI:30616"/>
        <dbReference type="ChEBI" id="CHEBI:58272"/>
        <dbReference type="ChEBI" id="CHEBI:456216"/>
        <dbReference type="EC" id="2.7.1.31"/>
    </reaction>
</comment>
<comment type="similarity">
    <text evidence="2">Belongs to the glycerate kinase type-2 family.</text>
</comment>
<evidence type="ECO:0000313" key="11">
    <source>
        <dbReference type="EMBL" id="CAI8047775.1"/>
    </source>
</evidence>
<dbReference type="Pfam" id="PF05161">
    <property type="entry name" value="MOFRL"/>
    <property type="match status" value="1"/>
</dbReference>
<gene>
    <name evidence="11" type="ORF">GBAR_LOCUS26437</name>
</gene>
<evidence type="ECO:0000256" key="4">
    <source>
        <dbReference type="ARBA" id="ARBA00020720"/>
    </source>
</evidence>
<evidence type="ECO:0000313" key="12">
    <source>
        <dbReference type="Proteomes" id="UP001174909"/>
    </source>
</evidence>
<dbReference type="EC" id="2.7.1.31" evidence="3"/>
<dbReference type="Gene3D" id="3.40.50.10180">
    <property type="entry name" value="Glycerate kinase, MOFRL-like N-terminal domain"/>
    <property type="match status" value="1"/>
</dbReference>
<name>A0AA35TGA7_GEOBA</name>
<evidence type="ECO:0000259" key="9">
    <source>
        <dbReference type="Pfam" id="PF05161"/>
    </source>
</evidence>
<dbReference type="FunFam" id="3.40.50.10180:FF:000001">
    <property type="entry name" value="Glycerate kinase"/>
    <property type="match status" value="1"/>
</dbReference>
<dbReference type="InterPro" id="IPR007835">
    <property type="entry name" value="MOFRL"/>
</dbReference>
<dbReference type="GO" id="GO:0005524">
    <property type="term" value="F:ATP binding"/>
    <property type="evidence" value="ECO:0007669"/>
    <property type="project" value="UniProtKB-KW"/>
</dbReference>
<dbReference type="PANTHER" id="PTHR12227:SF0">
    <property type="entry name" value="GLYCERATE KINASE"/>
    <property type="match status" value="1"/>
</dbReference>
<proteinExistence type="inferred from homology"/>
<dbReference type="InterPro" id="IPR039760">
    <property type="entry name" value="MOFRL_protein"/>
</dbReference>
<evidence type="ECO:0000259" key="10">
    <source>
        <dbReference type="Pfam" id="PF13660"/>
    </source>
</evidence>
<dbReference type="FunFam" id="3.40.1480.10:FF:000002">
    <property type="entry name" value="Glycerate kinase"/>
    <property type="match status" value="1"/>
</dbReference>
<evidence type="ECO:0000256" key="2">
    <source>
        <dbReference type="ARBA" id="ARBA00005393"/>
    </source>
</evidence>
<comment type="caution">
    <text evidence="11">The sequence shown here is derived from an EMBL/GenBank/DDBJ whole genome shotgun (WGS) entry which is preliminary data.</text>
</comment>
<dbReference type="InterPro" id="IPR037035">
    <property type="entry name" value="GK-like_C_sf"/>
</dbReference>
<dbReference type="GO" id="GO:0005737">
    <property type="term" value="C:cytoplasm"/>
    <property type="evidence" value="ECO:0007669"/>
    <property type="project" value="TreeGrafter"/>
</dbReference>
<dbReference type="PANTHER" id="PTHR12227">
    <property type="entry name" value="GLYCERATE KINASE"/>
    <property type="match status" value="1"/>
</dbReference>
<reference evidence="11" key="1">
    <citation type="submission" date="2023-03" db="EMBL/GenBank/DDBJ databases">
        <authorList>
            <person name="Steffen K."/>
            <person name="Cardenas P."/>
        </authorList>
    </citation>
    <scope>NUCLEOTIDE SEQUENCE</scope>
</reference>
<feature type="domain" description="MOFRL" evidence="9">
    <location>
        <begin position="307"/>
        <end position="412"/>
    </location>
</feature>
<accession>A0AA35TGA7</accession>